<evidence type="ECO:0000256" key="2">
    <source>
        <dbReference type="ARBA" id="ARBA00023125"/>
    </source>
</evidence>
<evidence type="ECO:0000313" key="6">
    <source>
        <dbReference type="EMBL" id="MFD0964539.1"/>
    </source>
</evidence>
<sequence>MELNIYQVLILLGVLHGLIFSGVLLFHPKYASKTNRFLSLTVLCLVSSNIQYLLILLNLLQIQNIFIIPIEILIIPFFYLFVHKYLNLKISTIEKRVLFIPFFIALLLIILDYYSFNNFDFYKVYENSSSLYSLFLIVVIYFKIRKYETLKEDRNTIKLQVNWLKHLLIIGIIICLYWFYSINSFTVGKISFYPFYILWISISFLIYWIGYVSVFKAQITNERKQIRRQINKLSTNNKNREVSQELYTRIIYYIKNEKAYLSSELDLKHLANKFDKSPSYISQLINKNQELNLTDFISQLRVEKSKEMLLNPDFDKYTITAIALESGFKSKSSFYSAFKKFTQKTPKEFKSVRDL</sequence>
<organism evidence="6 7">
    <name type="scientific">Pseudofulvibacter geojedonensis</name>
    <dbReference type="NCBI Taxonomy" id="1123758"/>
    <lineage>
        <taxon>Bacteria</taxon>
        <taxon>Pseudomonadati</taxon>
        <taxon>Bacteroidota</taxon>
        <taxon>Flavobacteriia</taxon>
        <taxon>Flavobacteriales</taxon>
        <taxon>Flavobacteriaceae</taxon>
        <taxon>Pseudofulvibacter</taxon>
    </lineage>
</organism>
<feature type="domain" description="HTH araC/xylS-type" evidence="5">
    <location>
        <begin position="248"/>
        <end position="352"/>
    </location>
</feature>
<dbReference type="Gene3D" id="1.10.10.60">
    <property type="entry name" value="Homeodomain-like"/>
    <property type="match status" value="2"/>
</dbReference>
<feature type="transmembrane region" description="Helical" evidence="4">
    <location>
        <begin position="163"/>
        <end position="180"/>
    </location>
</feature>
<dbReference type="PANTHER" id="PTHR43280">
    <property type="entry name" value="ARAC-FAMILY TRANSCRIPTIONAL REGULATOR"/>
    <property type="match status" value="1"/>
</dbReference>
<dbReference type="SUPFAM" id="SSF46689">
    <property type="entry name" value="Homeodomain-like"/>
    <property type="match status" value="1"/>
</dbReference>
<protein>
    <submittedName>
        <fullName evidence="6">Helix-turn-helix domain-containing protein</fullName>
    </submittedName>
</protein>
<evidence type="ECO:0000313" key="7">
    <source>
        <dbReference type="Proteomes" id="UP001596997"/>
    </source>
</evidence>
<feature type="transmembrane region" description="Helical" evidence="4">
    <location>
        <begin position="98"/>
        <end position="116"/>
    </location>
</feature>
<keyword evidence="1" id="KW-0805">Transcription regulation</keyword>
<gene>
    <name evidence="6" type="ORF">ACFQ1O_11045</name>
</gene>
<feature type="transmembrane region" description="Helical" evidence="4">
    <location>
        <begin position="192"/>
        <end position="214"/>
    </location>
</feature>
<feature type="transmembrane region" description="Helical" evidence="4">
    <location>
        <begin position="66"/>
        <end position="86"/>
    </location>
</feature>
<dbReference type="Pfam" id="PF12833">
    <property type="entry name" value="HTH_18"/>
    <property type="match status" value="1"/>
</dbReference>
<feature type="transmembrane region" description="Helical" evidence="4">
    <location>
        <begin position="122"/>
        <end position="142"/>
    </location>
</feature>
<keyword evidence="2" id="KW-0238">DNA-binding</keyword>
<name>A0ABW3I3T2_9FLAO</name>
<dbReference type="PROSITE" id="PS00041">
    <property type="entry name" value="HTH_ARAC_FAMILY_1"/>
    <property type="match status" value="1"/>
</dbReference>
<dbReference type="RefSeq" id="WP_377716082.1">
    <property type="nucleotide sequence ID" value="NZ_JBHTJM010000009.1"/>
</dbReference>
<reference evidence="7" key="1">
    <citation type="journal article" date="2019" name="Int. J. Syst. Evol. Microbiol.">
        <title>The Global Catalogue of Microorganisms (GCM) 10K type strain sequencing project: providing services to taxonomists for standard genome sequencing and annotation.</title>
        <authorList>
            <consortium name="The Broad Institute Genomics Platform"/>
            <consortium name="The Broad Institute Genome Sequencing Center for Infectious Disease"/>
            <person name="Wu L."/>
            <person name="Ma J."/>
        </authorList>
    </citation>
    <scope>NUCLEOTIDE SEQUENCE [LARGE SCALE GENOMIC DNA]</scope>
    <source>
        <strain evidence="7">CCUG 62114</strain>
    </source>
</reference>
<dbReference type="Proteomes" id="UP001596997">
    <property type="component" value="Unassembled WGS sequence"/>
</dbReference>
<evidence type="ECO:0000256" key="4">
    <source>
        <dbReference type="SAM" id="Phobius"/>
    </source>
</evidence>
<evidence type="ECO:0000259" key="5">
    <source>
        <dbReference type="PROSITE" id="PS01124"/>
    </source>
</evidence>
<evidence type="ECO:0000256" key="3">
    <source>
        <dbReference type="ARBA" id="ARBA00023163"/>
    </source>
</evidence>
<dbReference type="InterPro" id="IPR018060">
    <property type="entry name" value="HTH_AraC"/>
</dbReference>
<comment type="caution">
    <text evidence="6">The sequence shown here is derived from an EMBL/GenBank/DDBJ whole genome shotgun (WGS) entry which is preliminary data.</text>
</comment>
<keyword evidence="4" id="KW-0472">Membrane</keyword>
<dbReference type="SMART" id="SM00342">
    <property type="entry name" value="HTH_ARAC"/>
    <property type="match status" value="1"/>
</dbReference>
<feature type="transmembrane region" description="Helical" evidence="4">
    <location>
        <begin position="38"/>
        <end position="60"/>
    </location>
</feature>
<keyword evidence="4" id="KW-1133">Transmembrane helix</keyword>
<dbReference type="PROSITE" id="PS01124">
    <property type="entry name" value="HTH_ARAC_FAMILY_2"/>
    <property type="match status" value="1"/>
</dbReference>
<proteinExistence type="predicted"/>
<keyword evidence="3" id="KW-0804">Transcription</keyword>
<keyword evidence="7" id="KW-1185">Reference proteome</keyword>
<evidence type="ECO:0000256" key="1">
    <source>
        <dbReference type="ARBA" id="ARBA00023015"/>
    </source>
</evidence>
<dbReference type="InterPro" id="IPR018062">
    <property type="entry name" value="HTH_AraC-typ_CS"/>
</dbReference>
<feature type="transmembrane region" description="Helical" evidence="4">
    <location>
        <begin position="6"/>
        <end position="26"/>
    </location>
</feature>
<dbReference type="PANTHER" id="PTHR43280:SF29">
    <property type="entry name" value="ARAC-FAMILY TRANSCRIPTIONAL REGULATOR"/>
    <property type="match status" value="1"/>
</dbReference>
<dbReference type="EMBL" id="JBHTJM010000009">
    <property type="protein sequence ID" value="MFD0964539.1"/>
    <property type="molecule type" value="Genomic_DNA"/>
</dbReference>
<accession>A0ABW3I3T2</accession>
<keyword evidence="4" id="KW-0812">Transmembrane</keyword>
<dbReference type="InterPro" id="IPR009057">
    <property type="entry name" value="Homeodomain-like_sf"/>
</dbReference>